<dbReference type="EMBL" id="BAABAS010000004">
    <property type="protein sequence ID" value="GAA4226411.1"/>
    <property type="molecule type" value="Genomic_DNA"/>
</dbReference>
<gene>
    <name evidence="1" type="ORF">GCM10022254_11360</name>
</gene>
<dbReference type="Proteomes" id="UP001501710">
    <property type="component" value="Unassembled WGS sequence"/>
</dbReference>
<evidence type="ECO:0000313" key="1">
    <source>
        <dbReference type="EMBL" id="GAA4226411.1"/>
    </source>
</evidence>
<keyword evidence="2" id="KW-1185">Reference proteome</keyword>
<dbReference type="RefSeq" id="WP_344890857.1">
    <property type="nucleotide sequence ID" value="NZ_BAABAS010000004.1"/>
</dbReference>
<protein>
    <submittedName>
        <fullName evidence="1">YdeI/OmpD-associated family protein</fullName>
    </submittedName>
</protein>
<reference evidence="2" key="1">
    <citation type="journal article" date="2019" name="Int. J. Syst. Evol. Microbiol.">
        <title>The Global Catalogue of Microorganisms (GCM) 10K type strain sequencing project: providing services to taxonomists for standard genome sequencing and annotation.</title>
        <authorList>
            <consortium name="The Broad Institute Genomics Platform"/>
            <consortium name="The Broad Institute Genome Sequencing Center for Infectious Disease"/>
            <person name="Wu L."/>
            <person name="Ma J."/>
        </authorList>
    </citation>
    <scope>NUCLEOTIDE SEQUENCE [LARGE SCALE GENOMIC DNA]</scope>
    <source>
        <strain evidence="2">JCM 17440</strain>
    </source>
</reference>
<accession>A0ABP8BU74</accession>
<comment type="caution">
    <text evidence="1">The sequence shown here is derived from an EMBL/GenBank/DDBJ whole genome shotgun (WGS) entry which is preliminary data.</text>
</comment>
<organism evidence="1 2">
    <name type="scientific">Actinomadura meridiana</name>
    <dbReference type="NCBI Taxonomy" id="559626"/>
    <lineage>
        <taxon>Bacteria</taxon>
        <taxon>Bacillati</taxon>
        <taxon>Actinomycetota</taxon>
        <taxon>Actinomycetes</taxon>
        <taxon>Streptosporangiales</taxon>
        <taxon>Thermomonosporaceae</taxon>
        <taxon>Actinomadura</taxon>
    </lineage>
</organism>
<proteinExistence type="predicted"/>
<name>A0ABP8BU74_9ACTN</name>
<evidence type="ECO:0000313" key="2">
    <source>
        <dbReference type="Proteomes" id="UP001501710"/>
    </source>
</evidence>
<sequence length="187" mass="20847">MMHFADAAHWETWLADNHDTSDGAWLKIAKKGAPVTSLTIVDALEVALCYGWIDSQRKALDAHFYLQRYSRRRRGGPWSRINVERAETLIAAGRMRPPGLAEITAARADGRWDAAYAAQRDVTVPPDLVEALAAHPEAAARFDRLDKTARYQIILPLLKTRTPAGRAARVTRTITDLLDAPPPDRAR</sequence>
<dbReference type="Pfam" id="PF13376">
    <property type="entry name" value="OmdA"/>
    <property type="match status" value="1"/>
</dbReference>